<dbReference type="InterPro" id="IPR008000">
    <property type="entry name" value="Rham/fucose_mutarotase"/>
</dbReference>
<name>A0ABV6VM86_9ACTN</name>
<dbReference type="InterPro" id="IPR011008">
    <property type="entry name" value="Dimeric_a/b-barrel"/>
</dbReference>
<dbReference type="Pfam" id="PF05336">
    <property type="entry name" value="rhaM"/>
    <property type="match status" value="1"/>
</dbReference>
<dbReference type="SUPFAM" id="SSF54909">
    <property type="entry name" value="Dimeric alpha+beta barrel"/>
    <property type="match status" value="1"/>
</dbReference>
<dbReference type="PANTHER" id="PTHR34389">
    <property type="entry name" value="L-RHAMNOSE MUTAROTASE"/>
    <property type="match status" value="1"/>
</dbReference>
<evidence type="ECO:0000313" key="2">
    <source>
        <dbReference type="EMBL" id="MFC1432265.1"/>
    </source>
</evidence>
<dbReference type="EMBL" id="JBHEZX010000028">
    <property type="protein sequence ID" value="MFC1414788.1"/>
    <property type="molecule type" value="Genomic_DNA"/>
</dbReference>
<gene>
    <name evidence="2" type="ORF">ACEZDB_16575</name>
    <name evidence="1" type="ORF">ACEZDG_36565</name>
</gene>
<protein>
    <submittedName>
        <fullName evidence="1">L-rhamnose mutarotase</fullName>
    </submittedName>
</protein>
<dbReference type="Gene3D" id="3.30.70.100">
    <property type="match status" value="1"/>
</dbReference>
<evidence type="ECO:0000313" key="1">
    <source>
        <dbReference type="EMBL" id="MFC1414788.1"/>
    </source>
</evidence>
<accession>A0ABV6VM86</accession>
<dbReference type="Proteomes" id="UP001592582">
    <property type="component" value="Unassembled WGS sequence"/>
</dbReference>
<dbReference type="PANTHER" id="PTHR34389:SF2">
    <property type="entry name" value="L-RHAMNOSE MUTAROTASE"/>
    <property type="match status" value="1"/>
</dbReference>
<evidence type="ECO:0000313" key="3">
    <source>
        <dbReference type="Proteomes" id="UP001592530"/>
    </source>
</evidence>
<dbReference type="RefSeq" id="WP_380518967.1">
    <property type="nucleotide sequence ID" value="NZ_JBHEZX010000028.1"/>
</dbReference>
<proteinExistence type="predicted"/>
<reference evidence="3 4" key="1">
    <citation type="submission" date="2024-09" db="EMBL/GenBank/DDBJ databases">
        <authorList>
            <person name="Lee S.D."/>
        </authorList>
    </citation>
    <scope>NUCLEOTIDE SEQUENCE [LARGE SCALE GENOMIC DNA]</scope>
    <source>
        <strain evidence="1 4">N1-1</strain>
        <strain evidence="2 3">N1-3</strain>
    </source>
</reference>
<keyword evidence="4" id="KW-1185">Reference proteome</keyword>
<sequence length="110" mass="13244">MKRLAQTIRLRPEKREEYLKLHSAVWPAVEAAMWAANIRNFSIFLREDTLFGYLEYHGEDFEADMALLEADPQTQEWWKLTDPCQQPWSDADRQWSVMDEIWHQDETRQS</sequence>
<comment type="caution">
    <text evidence="1">The sequence shown here is derived from an EMBL/GenBank/DDBJ whole genome shotgun (WGS) entry which is preliminary data.</text>
</comment>
<organism evidence="1 4">
    <name type="scientific">Streptacidiphilus alkalitolerans</name>
    <dbReference type="NCBI Taxonomy" id="3342712"/>
    <lineage>
        <taxon>Bacteria</taxon>
        <taxon>Bacillati</taxon>
        <taxon>Actinomycetota</taxon>
        <taxon>Actinomycetes</taxon>
        <taxon>Kitasatosporales</taxon>
        <taxon>Streptomycetaceae</taxon>
        <taxon>Streptacidiphilus</taxon>
    </lineage>
</organism>
<evidence type="ECO:0000313" key="4">
    <source>
        <dbReference type="Proteomes" id="UP001592582"/>
    </source>
</evidence>
<dbReference type="EMBL" id="JBHEZY010000005">
    <property type="protein sequence ID" value="MFC1432265.1"/>
    <property type="molecule type" value="Genomic_DNA"/>
</dbReference>
<dbReference type="Proteomes" id="UP001592530">
    <property type="component" value="Unassembled WGS sequence"/>
</dbReference>